<name>A0ACC0WWW8_9STRA</name>
<protein>
    <submittedName>
        <fullName evidence="1">Uncharacterized protein</fullName>
    </submittedName>
</protein>
<dbReference type="Proteomes" id="UP001163321">
    <property type="component" value="Chromosome 1"/>
</dbReference>
<evidence type="ECO:0000313" key="1">
    <source>
        <dbReference type="EMBL" id="KAI9923072.1"/>
    </source>
</evidence>
<gene>
    <name evidence="1" type="ORF">PsorP6_001735</name>
</gene>
<dbReference type="EMBL" id="CM047580">
    <property type="protein sequence ID" value="KAI9923072.1"/>
    <property type="molecule type" value="Genomic_DNA"/>
</dbReference>
<proteinExistence type="predicted"/>
<reference evidence="1 2" key="1">
    <citation type="journal article" date="2022" name="bioRxiv">
        <title>The genome of the oomycete Peronosclerospora sorghi, a cosmopolitan pathogen of maize and sorghum, is inflated with dispersed pseudogenes.</title>
        <authorList>
            <person name="Fletcher K."/>
            <person name="Martin F."/>
            <person name="Isakeit T."/>
            <person name="Cavanaugh K."/>
            <person name="Magill C."/>
            <person name="Michelmore R."/>
        </authorList>
    </citation>
    <scope>NUCLEOTIDE SEQUENCE [LARGE SCALE GENOMIC DNA]</scope>
    <source>
        <strain evidence="1">P6</strain>
    </source>
</reference>
<accession>A0ACC0WWW8</accession>
<sequence length="193" mass="20935">MAGQAGMRYFQAKAKTLTMVADRLSTTTAKVFERVTKMQKQMKQLESRVQALEDTPLGSGFIHGVGSAPRVELHALNLPGGIDIPKLLKRRVEFLADQAAPDMVLLVMLGSQVACIANAKSNVHACKLMQQVMKTFGGNGPMSCVNWTAMRGNMVPRYGSNAAHCADQAIFVAMRGNDRSTSVKTEHPTVCLL</sequence>
<comment type="caution">
    <text evidence="1">The sequence shown here is derived from an EMBL/GenBank/DDBJ whole genome shotgun (WGS) entry which is preliminary data.</text>
</comment>
<evidence type="ECO:0000313" key="2">
    <source>
        <dbReference type="Proteomes" id="UP001163321"/>
    </source>
</evidence>
<organism evidence="1 2">
    <name type="scientific">Peronosclerospora sorghi</name>
    <dbReference type="NCBI Taxonomy" id="230839"/>
    <lineage>
        <taxon>Eukaryota</taxon>
        <taxon>Sar</taxon>
        <taxon>Stramenopiles</taxon>
        <taxon>Oomycota</taxon>
        <taxon>Peronosporomycetes</taxon>
        <taxon>Peronosporales</taxon>
        <taxon>Peronosporaceae</taxon>
        <taxon>Peronosclerospora</taxon>
    </lineage>
</organism>
<keyword evidence="2" id="KW-1185">Reference proteome</keyword>